<dbReference type="EMBL" id="FQUA01000016">
    <property type="protein sequence ID" value="SHF08814.1"/>
    <property type="molecule type" value="Genomic_DNA"/>
</dbReference>
<dbReference type="RefSeq" id="WP_066048878.1">
    <property type="nucleotide sequence ID" value="NZ_CP014223.1"/>
</dbReference>
<dbReference type="InterPro" id="IPR003594">
    <property type="entry name" value="HATPase_dom"/>
</dbReference>
<keyword evidence="10 11" id="KW-0472">Membrane</keyword>
<evidence type="ECO:0000256" key="5">
    <source>
        <dbReference type="ARBA" id="ARBA00022679"/>
    </source>
</evidence>
<proteinExistence type="predicted"/>
<evidence type="ECO:0000256" key="4">
    <source>
        <dbReference type="ARBA" id="ARBA00022475"/>
    </source>
</evidence>
<reference evidence="15" key="2">
    <citation type="submission" date="2016-01" db="EMBL/GenBank/DDBJ databases">
        <authorList>
            <person name="Poehlein A."/>
            <person name="Schlien K."/>
            <person name="Gottschalk G."/>
            <person name="Buckel W."/>
            <person name="Daniel R."/>
        </authorList>
    </citation>
    <scope>NUCLEOTIDE SEQUENCE [LARGE SCALE GENOMIC DNA]</scope>
    <source>
        <strain evidence="15">X2</strain>
    </source>
</reference>
<dbReference type="PRINTS" id="PR00344">
    <property type="entry name" value="BCTRLSENSOR"/>
</dbReference>
<keyword evidence="15" id="KW-1185">Reference proteome</keyword>
<dbReference type="PANTHER" id="PTHR45453:SF2">
    <property type="entry name" value="HISTIDINE KINASE"/>
    <property type="match status" value="1"/>
</dbReference>
<dbReference type="GO" id="GO:0016036">
    <property type="term" value="P:cellular response to phosphate starvation"/>
    <property type="evidence" value="ECO:0007669"/>
    <property type="project" value="TreeGrafter"/>
</dbReference>
<evidence type="ECO:0000259" key="12">
    <source>
        <dbReference type="PROSITE" id="PS50109"/>
    </source>
</evidence>
<organism evidence="14 16">
    <name type="scientific">Anaerotignum propionicum DSM 1682</name>
    <dbReference type="NCBI Taxonomy" id="991789"/>
    <lineage>
        <taxon>Bacteria</taxon>
        <taxon>Bacillati</taxon>
        <taxon>Bacillota</taxon>
        <taxon>Clostridia</taxon>
        <taxon>Lachnospirales</taxon>
        <taxon>Anaerotignaceae</taxon>
        <taxon>Anaerotignum</taxon>
    </lineage>
</organism>
<comment type="catalytic activity">
    <reaction evidence="1">
        <text>ATP + protein L-histidine = ADP + protein N-phospho-L-histidine.</text>
        <dbReference type="EC" id="2.7.13.3"/>
    </reaction>
</comment>
<keyword evidence="9" id="KW-0902">Two-component regulatory system</keyword>
<feature type="transmembrane region" description="Helical" evidence="11">
    <location>
        <begin position="18"/>
        <end position="38"/>
    </location>
</feature>
<evidence type="ECO:0000313" key="15">
    <source>
        <dbReference type="Proteomes" id="UP000068026"/>
    </source>
</evidence>
<feature type="transmembrane region" description="Helical" evidence="11">
    <location>
        <begin position="44"/>
        <end position="65"/>
    </location>
</feature>
<evidence type="ECO:0000313" key="14">
    <source>
        <dbReference type="EMBL" id="SHF08814.1"/>
    </source>
</evidence>
<evidence type="ECO:0000256" key="10">
    <source>
        <dbReference type="ARBA" id="ARBA00023136"/>
    </source>
</evidence>
<dbReference type="EC" id="2.7.13.3" evidence="3"/>
<keyword evidence="7 14" id="KW-0418">Kinase</keyword>
<evidence type="ECO:0000256" key="2">
    <source>
        <dbReference type="ARBA" id="ARBA00004651"/>
    </source>
</evidence>
<feature type="domain" description="Histidine kinase" evidence="12">
    <location>
        <begin position="130"/>
        <end position="352"/>
    </location>
</feature>
<gene>
    <name evidence="13" type="primary">graS</name>
    <name evidence="13" type="ORF">CPRO_11550</name>
    <name evidence="14" type="ORF">SAMN02745151_02740</name>
</gene>
<dbReference type="GO" id="GO:0000155">
    <property type="term" value="F:phosphorelay sensor kinase activity"/>
    <property type="evidence" value="ECO:0007669"/>
    <property type="project" value="TreeGrafter"/>
</dbReference>
<evidence type="ECO:0000256" key="8">
    <source>
        <dbReference type="ARBA" id="ARBA00022989"/>
    </source>
</evidence>
<reference evidence="14" key="4">
    <citation type="submission" date="2016-11" db="EMBL/GenBank/DDBJ databases">
        <authorList>
            <person name="Varghese N."/>
            <person name="Submissions S."/>
        </authorList>
    </citation>
    <scope>NUCLEOTIDE SEQUENCE</scope>
    <source>
        <strain evidence="14">DSM 1682</strain>
    </source>
</reference>
<sequence length="361" mass="41813">MEHLSIGKLFAKWFMDRVIYFGLYLVFAAVFIITALQYRIDIEPILYSLLICTFLGCCCLVSNFIQYKNKYHALYETYLNLETTISSIPKPANNIEELYGELLRDLFDNRSDLYLKMKKQEVESKDYYTIWIHQIKTPIAALYLLLQVEDSQKNRMLMKQELFKVEQYAEMALYYLRLQHMSYDILLKECNLYEIVKQSVKKYSISFIGKKISLHLEAFDGVVISDEKWLGFVIEQILSNCIKYTAKGSISIEYIDSTHTTQFNDKLKHAYGVTSADSVLCISDTGIGIKEEDLPRIFEKGFTGYNGRMDKKSTGIGLYLCKQVLNKLGFDISVTSEVGKGTMFQIYFGKQDSKTKVQELD</sequence>
<dbReference type="Pfam" id="PF02518">
    <property type="entry name" value="HATPase_c"/>
    <property type="match status" value="1"/>
</dbReference>
<reference evidence="16" key="3">
    <citation type="submission" date="2016-11" db="EMBL/GenBank/DDBJ databases">
        <authorList>
            <person name="Jaros S."/>
            <person name="Januszkiewicz K."/>
            <person name="Wedrychowicz H."/>
        </authorList>
    </citation>
    <scope>NUCLEOTIDE SEQUENCE [LARGE SCALE GENOMIC DNA]</scope>
    <source>
        <strain evidence="16">DSM 1682</strain>
    </source>
</reference>
<keyword evidence="4" id="KW-1003">Cell membrane</keyword>
<dbReference type="GO" id="GO:0005886">
    <property type="term" value="C:plasma membrane"/>
    <property type="evidence" value="ECO:0007669"/>
    <property type="project" value="UniProtKB-SubCell"/>
</dbReference>
<evidence type="ECO:0000256" key="9">
    <source>
        <dbReference type="ARBA" id="ARBA00023012"/>
    </source>
</evidence>
<reference evidence="13 15" key="1">
    <citation type="journal article" date="2016" name="Genome Announc.">
        <title>Complete Genome Sequence of the Amino Acid-Fermenting Clostridium propionicum X2 (DSM 1682).</title>
        <authorList>
            <person name="Poehlein A."/>
            <person name="Schlien K."/>
            <person name="Chowdhury N.P."/>
            <person name="Gottschalk G."/>
            <person name="Buckel W."/>
            <person name="Daniel R."/>
        </authorList>
    </citation>
    <scope>NUCLEOTIDE SEQUENCE [LARGE SCALE GENOMIC DNA]</scope>
    <source>
        <strain evidence="13 15">X2</strain>
    </source>
</reference>
<comment type="subcellular location">
    <subcellularLocation>
        <location evidence="2">Cell membrane</location>
        <topology evidence="2">Multi-pass membrane protein</topology>
    </subcellularLocation>
</comment>
<dbReference type="Proteomes" id="UP000068026">
    <property type="component" value="Chromosome"/>
</dbReference>
<evidence type="ECO:0000256" key="1">
    <source>
        <dbReference type="ARBA" id="ARBA00000085"/>
    </source>
</evidence>
<dbReference type="InterPro" id="IPR005467">
    <property type="entry name" value="His_kinase_dom"/>
</dbReference>
<protein>
    <recommendedName>
        <fullName evidence="3">histidine kinase</fullName>
        <ecNumber evidence="3">2.7.13.3</ecNumber>
    </recommendedName>
</protein>
<dbReference type="SUPFAM" id="SSF55874">
    <property type="entry name" value="ATPase domain of HSP90 chaperone/DNA topoisomerase II/histidine kinase"/>
    <property type="match status" value="1"/>
</dbReference>
<evidence type="ECO:0000256" key="11">
    <source>
        <dbReference type="SAM" id="Phobius"/>
    </source>
</evidence>
<evidence type="ECO:0000256" key="3">
    <source>
        <dbReference type="ARBA" id="ARBA00012438"/>
    </source>
</evidence>
<dbReference type="InterPro" id="IPR004358">
    <property type="entry name" value="Sig_transdc_His_kin-like_C"/>
</dbReference>
<dbReference type="Proteomes" id="UP000184204">
    <property type="component" value="Unassembled WGS sequence"/>
</dbReference>
<evidence type="ECO:0000256" key="7">
    <source>
        <dbReference type="ARBA" id="ARBA00022777"/>
    </source>
</evidence>
<keyword evidence="6 11" id="KW-0812">Transmembrane</keyword>
<evidence type="ECO:0000256" key="6">
    <source>
        <dbReference type="ARBA" id="ARBA00022692"/>
    </source>
</evidence>
<dbReference type="Gene3D" id="3.30.565.10">
    <property type="entry name" value="Histidine kinase-like ATPase, C-terminal domain"/>
    <property type="match status" value="1"/>
</dbReference>
<keyword evidence="8 11" id="KW-1133">Transmembrane helix</keyword>
<keyword evidence="5 13" id="KW-0808">Transferase</keyword>
<dbReference type="PANTHER" id="PTHR45453">
    <property type="entry name" value="PHOSPHATE REGULON SENSOR PROTEIN PHOR"/>
    <property type="match status" value="1"/>
</dbReference>
<dbReference type="GO" id="GO:0004721">
    <property type="term" value="F:phosphoprotein phosphatase activity"/>
    <property type="evidence" value="ECO:0007669"/>
    <property type="project" value="TreeGrafter"/>
</dbReference>
<dbReference type="PROSITE" id="PS50109">
    <property type="entry name" value="HIS_KIN"/>
    <property type="match status" value="1"/>
</dbReference>
<dbReference type="KEGG" id="cpro:CPRO_11550"/>
<dbReference type="SMART" id="SM00387">
    <property type="entry name" value="HATPase_c"/>
    <property type="match status" value="1"/>
</dbReference>
<evidence type="ECO:0000313" key="13">
    <source>
        <dbReference type="EMBL" id="AMJ40750.1"/>
    </source>
</evidence>
<dbReference type="EMBL" id="CP014223">
    <property type="protein sequence ID" value="AMJ40750.1"/>
    <property type="molecule type" value="Genomic_DNA"/>
</dbReference>
<dbReference type="InterPro" id="IPR036890">
    <property type="entry name" value="HATPase_C_sf"/>
</dbReference>
<dbReference type="AlphaFoldDB" id="A0A0X1U736"/>
<accession>A0A0X1U736</accession>
<evidence type="ECO:0000313" key="16">
    <source>
        <dbReference type="Proteomes" id="UP000184204"/>
    </source>
</evidence>
<name>A0A0X1U736_ANAPI</name>
<dbReference type="InterPro" id="IPR050351">
    <property type="entry name" value="BphY/WalK/GraS-like"/>
</dbReference>